<gene>
    <name evidence="1" type="ORF">SCALOS_LOCUS4419</name>
</gene>
<dbReference type="Proteomes" id="UP000789860">
    <property type="component" value="Unassembled WGS sequence"/>
</dbReference>
<keyword evidence="2" id="KW-1185">Reference proteome</keyword>
<sequence>YSISLDETIWQHHSAALFEPGPLPPLTKSSANSWEKFYRIQLNWARGIATKVSSFKAYNNNVTALKLRGNILVTGSSENYLKVWNIKTGECDLNIDFGADISCVDFLEDMNVIACGSYYGDFGCKIFSLSKGECLGRFIEEHWIGTQCMAMNKEYIVLGTCKGVIHILLWADGRKIALFHRHNNPVAGVRFLGRNTILSVSTNGTIDVFNIATNEHIHQYTLSTSISTCAFDHQGEGRDLLCIAPSGSIFHLRWKAIYHNLESSTCPEIEMDEKYHYIFSQDPEVHYKNEKISCRMLCAGIDAKYNHGVIGSLVSYPPKSHLLVYNFLTGLNSKDRICGPNSLKSENSVLDSMPDIINPVFSILVIDEERVVAGCSRGGIYCFEFGINDSDCKQLQDA</sequence>
<dbReference type="EMBL" id="CAJVPM010005983">
    <property type="protein sequence ID" value="CAG8530045.1"/>
    <property type="molecule type" value="Genomic_DNA"/>
</dbReference>
<comment type="caution">
    <text evidence="1">The sequence shown here is derived from an EMBL/GenBank/DDBJ whole genome shotgun (WGS) entry which is preliminary data.</text>
</comment>
<accession>A0ACA9LHS6</accession>
<evidence type="ECO:0000313" key="2">
    <source>
        <dbReference type="Proteomes" id="UP000789860"/>
    </source>
</evidence>
<proteinExistence type="predicted"/>
<protein>
    <submittedName>
        <fullName evidence="1">2507_t:CDS:1</fullName>
    </submittedName>
</protein>
<organism evidence="1 2">
    <name type="scientific">Scutellospora calospora</name>
    <dbReference type="NCBI Taxonomy" id="85575"/>
    <lineage>
        <taxon>Eukaryota</taxon>
        <taxon>Fungi</taxon>
        <taxon>Fungi incertae sedis</taxon>
        <taxon>Mucoromycota</taxon>
        <taxon>Glomeromycotina</taxon>
        <taxon>Glomeromycetes</taxon>
        <taxon>Diversisporales</taxon>
        <taxon>Gigasporaceae</taxon>
        <taxon>Scutellospora</taxon>
    </lineage>
</organism>
<feature type="non-terminal residue" evidence="1">
    <location>
        <position position="1"/>
    </location>
</feature>
<evidence type="ECO:0000313" key="1">
    <source>
        <dbReference type="EMBL" id="CAG8530045.1"/>
    </source>
</evidence>
<reference evidence="1" key="1">
    <citation type="submission" date="2021-06" db="EMBL/GenBank/DDBJ databases">
        <authorList>
            <person name="Kallberg Y."/>
            <person name="Tangrot J."/>
            <person name="Rosling A."/>
        </authorList>
    </citation>
    <scope>NUCLEOTIDE SEQUENCE</scope>
    <source>
        <strain evidence="1">AU212A</strain>
    </source>
</reference>
<name>A0ACA9LHS6_9GLOM</name>